<feature type="non-terminal residue" evidence="2">
    <location>
        <position position="64"/>
    </location>
</feature>
<accession>A0ABD0MCP4</accession>
<feature type="non-terminal residue" evidence="2">
    <location>
        <position position="1"/>
    </location>
</feature>
<name>A0ABD0MCP4_CIRMR</name>
<evidence type="ECO:0008006" key="4">
    <source>
        <dbReference type="Google" id="ProtNLM"/>
    </source>
</evidence>
<organism evidence="2 3">
    <name type="scientific">Cirrhinus mrigala</name>
    <name type="common">Mrigala</name>
    <dbReference type="NCBI Taxonomy" id="683832"/>
    <lineage>
        <taxon>Eukaryota</taxon>
        <taxon>Metazoa</taxon>
        <taxon>Chordata</taxon>
        <taxon>Craniata</taxon>
        <taxon>Vertebrata</taxon>
        <taxon>Euteleostomi</taxon>
        <taxon>Actinopterygii</taxon>
        <taxon>Neopterygii</taxon>
        <taxon>Teleostei</taxon>
        <taxon>Ostariophysi</taxon>
        <taxon>Cypriniformes</taxon>
        <taxon>Cyprinidae</taxon>
        <taxon>Labeoninae</taxon>
        <taxon>Labeonini</taxon>
        <taxon>Cirrhinus</taxon>
    </lineage>
</organism>
<evidence type="ECO:0000256" key="1">
    <source>
        <dbReference type="SAM" id="MobiDB-lite"/>
    </source>
</evidence>
<dbReference type="Proteomes" id="UP001529510">
    <property type="component" value="Unassembled WGS sequence"/>
</dbReference>
<dbReference type="EMBL" id="JAMKFB020000722">
    <property type="protein sequence ID" value="KAL0147797.1"/>
    <property type="molecule type" value="Genomic_DNA"/>
</dbReference>
<evidence type="ECO:0000313" key="3">
    <source>
        <dbReference type="Proteomes" id="UP001529510"/>
    </source>
</evidence>
<evidence type="ECO:0000313" key="2">
    <source>
        <dbReference type="EMBL" id="KAL0147797.1"/>
    </source>
</evidence>
<feature type="compositionally biased region" description="Basic and acidic residues" evidence="1">
    <location>
        <begin position="10"/>
        <end position="19"/>
    </location>
</feature>
<sequence length="64" mass="7071">GRLPTPLHNTESDYDREGQDDLGDSYGSPEVRWDLGCHLRVPRIVPRVRAPPSPRGILGGHLDA</sequence>
<proteinExistence type="predicted"/>
<comment type="caution">
    <text evidence="2">The sequence shown here is derived from an EMBL/GenBank/DDBJ whole genome shotgun (WGS) entry which is preliminary data.</text>
</comment>
<keyword evidence="3" id="KW-1185">Reference proteome</keyword>
<gene>
    <name evidence="2" type="ORF">M9458_056874</name>
</gene>
<protein>
    <recommendedName>
        <fullName evidence="4">MHC class I antigen</fullName>
    </recommendedName>
</protein>
<reference evidence="2 3" key="1">
    <citation type="submission" date="2024-05" db="EMBL/GenBank/DDBJ databases">
        <title>Genome sequencing and assembly of Indian major carp, Cirrhinus mrigala (Hamilton, 1822).</title>
        <authorList>
            <person name="Mohindra V."/>
            <person name="Chowdhury L.M."/>
            <person name="Lal K."/>
            <person name="Jena J.K."/>
        </authorList>
    </citation>
    <scope>NUCLEOTIDE SEQUENCE [LARGE SCALE GENOMIC DNA]</scope>
    <source>
        <strain evidence="2">CM1030</strain>
        <tissue evidence="2">Blood</tissue>
    </source>
</reference>
<dbReference type="AlphaFoldDB" id="A0ABD0MCP4"/>
<feature type="region of interest" description="Disordered" evidence="1">
    <location>
        <begin position="1"/>
        <end position="27"/>
    </location>
</feature>